<gene>
    <name evidence="3" type="ORF">KUV50_06945</name>
</gene>
<protein>
    <submittedName>
        <fullName evidence="3">Gfo/Idh/MocA family oxidoreductase</fullName>
    </submittedName>
</protein>
<dbReference type="GO" id="GO:0000166">
    <property type="term" value="F:nucleotide binding"/>
    <property type="evidence" value="ECO:0007669"/>
    <property type="project" value="InterPro"/>
</dbReference>
<dbReference type="InterPro" id="IPR055170">
    <property type="entry name" value="GFO_IDH_MocA-like_dom"/>
</dbReference>
<evidence type="ECO:0000313" key="3">
    <source>
        <dbReference type="EMBL" id="MBY5957859.1"/>
    </source>
</evidence>
<dbReference type="InterPro" id="IPR000683">
    <property type="entry name" value="Gfo/Idh/MocA-like_OxRdtase_N"/>
</dbReference>
<comment type="caution">
    <text evidence="3">The sequence shown here is derived from an EMBL/GenBank/DDBJ whole genome shotgun (WGS) entry which is preliminary data.</text>
</comment>
<proteinExistence type="predicted"/>
<dbReference type="Gene3D" id="3.30.360.10">
    <property type="entry name" value="Dihydrodipicolinate Reductase, domain 2"/>
    <property type="match status" value="1"/>
</dbReference>
<evidence type="ECO:0000313" key="4">
    <source>
        <dbReference type="Proteomes" id="UP000753961"/>
    </source>
</evidence>
<dbReference type="Proteomes" id="UP000753961">
    <property type="component" value="Unassembled WGS sequence"/>
</dbReference>
<feature type="domain" description="Gfo/Idh/MocA-like oxidoreductase N-terminal" evidence="1">
    <location>
        <begin position="1"/>
        <end position="117"/>
    </location>
</feature>
<dbReference type="SUPFAM" id="SSF51735">
    <property type="entry name" value="NAD(P)-binding Rossmann-fold domains"/>
    <property type="match status" value="1"/>
</dbReference>
<sequence length="333" mass="37393">MNIGIIGVGHLGRIHIRCIKDISDYKIVGIYDADPNHARKVGEEFGVPVFDDLDQLLDLTEAVSIVTPTTTHFDIARRALEKKKHVFIEKPVTDTSEKARKLLALAREKGVKVQVGHVERFNPALLALEGEILKPAFVEVHRLANYNPRSMDVSVIQDLMIHDLDILLHFIDQPVRDVRANGLNIISPTEDICSARIEFENGAVANVTASRVSVKNMRKMRLFQSDAYISIDFLDKKSQVIRIDDEKKGKDAMALDMGDRQKFITINHIEGPQTNAIMQEFESFYQSIDENTPEVVSLNDGLRALELAEQIQKAVSRQQKTNDFTHPADGGMA</sequence>
<dbReference type="EMBL" id="JAHVHU010000006">
    <property type="protein sequence ID" value="MBY5957859.1"/>
    <property type="molecule type" value="Genomic_DNA"/>
</dbReference>
<keyword evidence="4" id="KW-1185">Reference proteome</keyword>
<dbReference type="SUPFAM" id="SSF55347">
    <property type="entry name" value="Glyceraldehyde-3-phosphate dehydrogenase-like, C-terminal domain"/>
    <property type="match status" value="1"/>
</dbReference>
<reference evidence="3" key="1">
    <citation type="submission" date="2021-06" db="EMBL/GenBank/DDBJ databases">
        <title>44 bacteria genomes isolated from Dapeng, Shenzhen.</title>
        <authorList>
            <person name="Zheng W."/>
            <person name="Yu S."/>
            <person name="Huang Y."/>
        </authorList>
    </citation>
    <scope>NUCLEOTIDE SEQUENCE</scope>
    <source>
        <strain evidence="3">DP5N28-2</strain>
    </source>
</reference>
<organism evidence="3 4">
    <name type="scientific">Membranihabitans marinus</name>
    <dbReference type="NCBI Taxonomy" id="1227546"/>
    <lineage>
        <taxon>Bacteria</taxon>
        <taxon>Pseudomonadati</taxon>
        <taxon>Bacteroidota</taxon>
        <taxon>Saprospiria</taxon>
        <taxon>Saprospirales</taxon>
        <taxon>Saprospiraceae</taxon>
        <taxon>Membranihabitans</taxon>
    </lineage>
</organism>
<dbReference type="AlphaFoldDB" id="A0A953HMK7"/>
<dbReference type="Pfam" id="PF01408">
    <property type="entry name" value="GFO_IDH_MocA"/>
    <property type="match status" value="1"/>
</dbReference>
<evidence type="ECO:0000259" key="2">
    <source>
        <dbReference type="Pfam" id="PF22725"/>
    </source>
</evidence>
<dbReference type="InterPro" id="IPR036291">
    <property type="entry name" value="NAD(P)-bd_dom_sf"/>
</dbReference>
<dbReference type="PANTHER" id="PTHR43377:SF1">
    <property type="entry name" value="BILIVERDIN REDUCTASE A"/>
    <property type="match status" value="1"/>
</dbReference>
<name>A0A953HMK7_9BACT</name>
<dbReference type="Pfam" id="PF22725">
    <property type="entry name" value="GFO_IDH_MocA_C3"/>
    <property type="match status" value="1"/>
</dbReference>
<dbReference type="PANTHER" id="PTHR43377">
    <property type="entry name" value="BILIVERDIN REDUCTASE A"/>
    <property type="match status" value="1"/>
</dbReference>
<evidence type="ECO:0000259" key="1">
    <source>
        <dbReference type="Pfam" id="PF01408"/>
    </source>
</evidence>
<dbReference type="RefSeq" id="WP_222579380.1">
    <property type="nucleotide sequence ID" value="NZ_JAHVHU010000006.1"/>
</dbReference>
<feature type="domain" description="GFO/IDH/MocA-like oxidoreductase" evidence="2">
    <location>
        <begin position="152"/>
        <end position="222"/>
    </location>
</feature>
<dbReference type="InterPro" id="IPR051450">
    <property type="entry name" value="Gfo/Idh/MocA_Oxidoreductases"/>
</dbReference>
<dbReference type="Gene3D" id="3.40.50.720">
    <property type="entry name" value="NAD(P)-binding Rossmann-like Domain"/>
    <property type="match status" value="1"/>
</dbReference>
<accession>A0A953HMK7</accession>